<proteinExistence type="predicted"/>
<gene>
    <name evidence="2" type="ORF">SAMN05216251_107301</name>
</gene>
<feature type="compositionally biased region" description="Basic and acidic residues" evidence="1">
    <location>
        <begin position="55"/>
        <end position="69"/>
    </location>
</feature>
<evidence type="ECO:0000256" key="1">
    <source>
        <dbReference type="SAM" id="MobiDB-lite"/>
    </source>
</evidence>
<dbReference type="Proteomes" id="UP000199323">
    <property type="component" value="Unassembled WGS sequence"/>
</dbReference>
<organism evidence="2 3">
    <name type="scientific">Actinacidiphila alni</name>
    <dbReference type="NCBI Taxonomy" id="380248"/>
    <lineage>
        <taxon>Bacteria</taxon>
        <taxon>Bacillati</taxon>
        <taxon>Actinomycetota</taxon>
        <taxon>Actinomycetes</taxon>
        <taxon>Kitasatosporales</taxon>
        <taxon>Streptomycetaceae</taxon>
        <taxon>Actinacidiphila</taxon>
    </lineage>
</organism>
<accession>A0A1I2FEI8</accession>
<dbReference type="AlphaFoldDB" id="A0A1I2FEI8"/>
<evidence type="ECO:0000313" key="3">
    <source>
        <dbReference type="Proteomes" id="UP000199323"/>
    </source>
</evidence>
<reference evidence="2 3" key="1">
    <citation type="submission" date="2016-10" db="EMBL/GenBank/DDBJ databases">
        <authorList>
            <person name="de Groot N.N."/>
        </authorList>
    </citation>
    <scope>NUCLEOTIDE SEQUENCE [LARGE SCALE GENOMIC DNA]</scope>
    <source>
        <strain evidence="2 3">CGMCC 4.3510</strain>
    </source>
</reference>
<protein>
    <submittedName>
        <fullName evidence="2">Uncharacterized protein</fullName>
    </submittedName>
</protein>
<feature type="region of interest" description="Disordered" evidence="1">
    <location>
        <begin position="48"/>
        <end position="69"/>
    </location>
</feature>
<keyword evidence="3" id="KW-1185">Reference proteome</keyword>
<sequence>MPSTPPAPDPALLVAAQLNARIRRLSAGRTSWSAEELTQLARLQAEWQAAVEGQAEDRTDRTEGGAERP</sequence>
<evidence type="ECO:0000313" key="2">
    <source>
        <dbReference type="EMBL" id="SFF03413.1"/>
    </source>
</evidence>
<dbReference type="RefSeq" id="WP_093713931.1">
    <property type="nucleotide sequence ID" value="NZ_FONG01000007.1"/>
</dbReference>
<name>A0A1I2FEI8_9ACTN</name>
<dbReference type="EMBL" id="FONG01000007">
    <property type="protein sequence ID" value="SFF03413.1"/>
    <property type="molecule type" value="Genomic_DNA"/>
</dbReference>
<dbReference type="OrthoDB" id="4287435at2"/>